<dbReference type="GO" id="GO:0016746">
    <property type="term" value="F:acyltransferase activity"/>
    <property type="evidence" value="ECO:0007669"/>
    <property type="project" value="UniProtKB-KW"/>
</dbReference>
<dbReference type="Pfam" id="PF13673">
    <property type="entry name" value="Acetyltransf_10"/>
    <property type="match status" value="1"/>
</dbReference>
<dbReference type="InterPro" id="IPR000182">
    <property type="entry name" value="GNAT_dom"/>
</dbReference>
<dbReference type="InterPro" id="IPR052564">
    <property type="entry name" value="N-acetyltrans/Recomb-assoc"/>
</dbReference>
<dbReference type="Proteomes" id="UP001060012">
    <property type="component" value="Chromosome"/>
</dbReference>
<dbReference type="Gene3D" id="3.40.630.30">
    <property type="match status" value="1"/>
</dbReference>
<gene>
    <name evidence="2" type="ORF">NJU99_06920</name>
</gene>
<dbReference type="EC" id="2.3.1.-" evidence="2"/>
<feature type="domain" description="N-acetyltransferase" evidence="1">
    <location>
        <begin position="4"/>
        <end position="156"/>
    </location>
</feature>
<protein>
    <submittedName>
        <fullName evidence="2">GNAT family N-acetyltransferase</fullName>
        <ecNumber evidence="2">2.3.1.-</ecNumber>
    </submittedName>
</protein>
<dbReference type="EMBL" id="CP100595">
    <property type="protein sequence ID" value="UTJ07822.1"/>
    <property type="molecule type" value="Genomic_DNA"/>
</dbReference>
<dbReference type="RefSeq" id="WP_254577996.1">
    <property type="nucleotide sequence ID" value="NZ_CP100595.1"/>
</dbReference>
<dbReference type="InterPro" id="IPR016181">
    <property type="entry name" value="Acyl_CoA_acyltransferase"/>
</dbReference>
<dbReference type="PANTHER" id="PTHR43451">
    <property type="entry name" value="ACETYLTRANSFERASE (GNAT) FAMILY PROTEIN"/>
    <property type="match status" value="1"/>
</dbReference>
<evidence type="ECO:0000259" key="1">
    <source>
        <dbReference type="PROSITE" id="PS51186"/>
    </source>
</evidence>
<dbReference type="CDD" id="cd04301">
    <property type="entry name" value="NAT_SF"/>
    <property type="match status" value="1"/>
</dbReference>
<keyword evidence="2" id="KW-0808">Transferase</keyword>
<evidence type="ECO:0000313" key="2">
    <source>
        <dbReference type="EMBL" id="UTJ07822.1"/>
    </source>
</evidence>
<keyword evidence="2" id="KW-0012">Acyltransferase</keyword>
<dbReference type="PROSITE" id="PS51186">
    <property type="entry name" value="GNAT"/>
    <property type="match status" value="1"/>
</dbReference>
<keyword evidence="3" id="KW-1185">Reference proteome</keyword>
<accession>A0ABY5E7G8</accession>
<dbReference type="PANTHER" id="PTHR43451:SF1">
    <property type="entry name" value="ACETYLTRANSFERASE"/>
    <property type="match status" value="1"/>
</dbReference>
<evidence type="ECO:0000313" key="3">
    <source>
        <dbReference type="Proteomes" id="UP001060012"/>
    </source>
</evidence>
<dbReference type="SUPFAM" id="SSF55729">
    <property type="entry name" value="Acyl-CoA N-acyltransferases (Nat)"/>
    <property type="match status" value="1"/>
</dbReference>
<name>A0ABY5E7G8_9BACT</name>
<organism evidence="2 3">
    <name type="scientific">Arcobacter roscoffensis</name>
    <dbReference type="NCBI Taxonomy" id="2961520"/>
    <lineage>
        <taxon>Bacteria</taxon>
        <taxon>Pseudomonadati</taxon>
        <taxon>Campylobacterota</taxon>
        <taxon>Epsilonproteobacteria</taxon>
        <taxon>Campylobacterales</taxon>
        <taxon>Arcobacteraceae</taxon>
        <taxon>Arcobacter</taxon>
    </lineage>
</organism>
<reference evidence="2" key="1">
    <citation type="submission" date="2022-07" db="EMBL/GenBank/DDBJ databases">
        <title>Arcobacter roscoffensis sp. nov., a marine bacterium isolated from coastal seawater collected from Roscoff, France.</title>
        <authorList>
            <person name="Pascual J."/>
            <person name="Lepeaux C."/>
            <person name="Methner A."/>
            <person name="Overmann J."/>
        </authorList>
    </citation>
    <scope>NUCLEOTIDE SEQUENCE</scope>
    <source>
        <strain evidence="2">ARW1-2F2</strain>
    </source>
</reference>
<proteinExistence type="predicted"/>
<sequence>MKSFTIKPYEEKYIKEVANLFTNTVHNINKKDYTEEQLDAWASKNIDLKTWKNRLKTSNTYLCMLEDEIVGFYIYEDDYIDCFYVHHEYQGLKIGRFMIEQIFKNADNHGIKLLRVDASITAKPFFERFGFKEVKENHIKRQNQTLINYSMIKDMSN</sequence>